<name>A0ABQ9ICF9_9NEOP</name>
<dbReference type="Proteomes" id="UP001159363">
    <property type="component" value="Chromosome 2"/>
</dbReference>
<feature type="region of interest" description="Disordered" evidence="1">
    <location>
        <begin position="784"/>
        <end position="843"/>
    </location>
</feature>
<sequence>MKYKIDRRKPDRFCRPTSNFGLEIISILRHVVQHDAQNGGGTGDPRENPSTSGIVRNDSHLRKSEGDSARDMHRGREGLGSHGGDQGHEALTKNRGINQHRHRKNAFDRTVLKFWFMQYQKMLPEKDEHEQCSLSVDKDIGCTRKCYDAISIDQKGILLDDIHSFSSKNDQDTFLQGLLEAVPVKHRRPMKSDESGKRSSSFKYVMIQEQRAKMCKKSLIQLYGISSKRARRLQTLLLLGQSPEDMRGQQDNRKSVPSGDVQAIKDHISSFTVKVSHHASKELKYLDAQLDIKKLHTMFKEKSPDSKVKYYFYYKVFKDNFNTNLGSSQIDKTPVENRVAMTELAVHERSNKFYKTMKEIKRICKTNDGVLGPSSDYMHNISLPCIPVQELFYYRQLSVFPFDIHNLKTDVARFFLYHEGQANKVPSVAGKFTVNMVTSDDVLDFKTWWPTPYKKKKRACHWKARVKQFRGARKRGYLSLSMQVALHKTKVENWYIYKASEHYSIPWSMLKDYVSKYLPTETNRTDLTNVKLSRIGKLLGMSSELEVELVSYIVKMQEFGFGLTLNQIRHLAYKSVEQSGSQYPFNKTKEMTGWFWWVNFKSCYGLTLRQPEHLALYRVSTVNREILNDFYTKLENIAESLQVTHLPGRFWNVDETGLTYVMKPNKVVNVVGKKKSVINRPMQKEILELADKNDVHIGTFPSHITHLLQPLDVELYKPLKSNWKKELDALMHSHPGEKPKRVDFNSLLTPSWLSIFIPQTIINSIRKMGIFPIDRCATTDQAIAPSLTNEEQVNPTRDPKAKIISPNSQAGPSSAPDATSYNPTPDATISHQKVLPPKQTRLSKSKQINIKNGKYKDDWFCGSFGRSYNEDVVERMVLNGFSVVFVLFDITVHVKMRGSGVNIAREEHVHAGHAISCLTNITWSVFTVVTEDRIPYVCGTVLILPGRPNVAQLQTVLHRQLPYFNLKARGGAPVFCDDLHGFLMSVKVSVVISHTKTRNFFYLQKGRIFLAGPWWWEGDIETPLY</sequence>
<feature type="region of interest" description="Disordered" evidence="1">
    <location>
        <begin position="35"/>
        <end position="103"/>
    </location>
</feature>
<comment type="caution">
    <text evidence="2">The sequence shown here is derived from an EMBL/GenBank/DDBJ whole genome shotgun (WGS) entry which is preliminary data.</text>
</comment>
<proteinExistence type="predicted"/>
<reference evidence="2 3" key="1">
    <citation type="submission" date="2023-02" db="EMBL/GenBank/DDBJ databases">
        <title>LHISI_Scaffold_Assembly.</title>
        <authorList>
            <person name="Stuart O.P."/>
            <person name="Cleave R."/>
            <person name="Magrath M.J.L."/>
            <person name="Mikheyev A.S."/>
        </authorList>
    </citation>
    <scope>NUCLEOTIDE SEQUENCE [LARGE SCALE GENOMIC DNA]</scope>
    <source>
        <strain evidence="2">Daus_M_001</strain>
        <tissue evidence="2">Leg muscle</tissue>
    </source>
</reference>
<gene>
    <name evidence="2" type="ORF">PR048_007010</name>
</gene>
<evidence type="ECO:0000256" key="1">
    <source>
        <dbReference type="SAM" id="MobiDB-lite"/>
    </source>
</evidence>
<feature type="compositionally biased region" description="Basic and acidic residues" evidence="1">
    <location>
        <begin position="57"/>
        <end position="92"/>
    </location>
</feature>
<feature type="compositionally biased region" description="Polar residues" evidence="1">
    <location>
        <begin position="784"/>
        <end position="795"/>
    </location>
</feature>
<dbReference type="PANTHER" id="PTHR10773:SF19">
    <property type="match status" value="1"/>
</dbReference>
<organism evidence="2 3">
    <name type="scientific">Dryococelus australis</name>
    <dbReference type="NCBI Taxonomy" id="614101"/>
    <lineage>
        <taxon>Eukaryota</taxon>
        <taxon>Metazoa</taxon>
        <taxon>Ecdysozoa</taxon>
        <taxon>Arthropoda</taxon>
        <taxon>Hexapoda</taxon>
        <taxon>Insecta</taxon>
        <taxon>Pterygota</taxon>
        <taxon>Neoptera</taxon>
        <taxon>Polyneoptera</taxon>
        <taxon>Phasmatodea</taxon>
        <taxon>Verophasmatodea</taxon>
        <taxon>Anareolatae</taxon>
        <taxon>Phasmatidae</taxon>
        <taxon>Eurycanthinae</taxon>
        <taxon>Dryococelus</taxon>
    </lineage>
</organism>
<feature type="compositionally biased region" description="Polar residues" evidence="1">
    <location>
        <begin position="805"/>
        <end position="831"/>
    </location>
</feature>
<evidence type="ECO:0000313" key="3">
    <source>
        <dbReference type="Proteomes" id="UP001159363"/>
    </source>
</evidence>
<evidence type="ECO:0000313" key="2">
    <source>
        <dbReference type="EMBL" id="KAJ8894363.1"/>
    </source>
</evidence>
<dbReference type="PANTHER" id="PTHR10773">
    <property type="entry name" value="DNA-DIRECTED RNA POLYMERASES I, II, AND III SUBUNIT RPABC2"/>
    <property type="match status" value="1"/>
</dbReference>
<accession>A0ABQ9ICF9</accession>
<keyword evidence="3" id="KW-1185">Reference proteome</keyword>
<dbReference type="EMBL" id="JARBHB010000002">
    <property type="protein sequence ID" value="KAJ8894363.1"/>
    <property type="molecule type" value="Genomic_DNA"/>
</dbReference>
<protein>
    <submittedName>
        <fullName evidence="2">Uncharacterized protein</fullName>
    </submittedName>
</protein>